<keyword evidence="2" id="KW-1185">Reference proteome</keyword>
<gene>
    <name evidence="1" type="ORF">MUN80_13180</name>
</gene>
<protein>
    <submittedName>
        <fullName evidence="1">Uncharacterized protein</fullName>
    </submittedName>
</protein>
<organism evidence="1 2">
    <name type="scientific">Hymenobacter cellulosivorans</name>
    <dbReference type="NCBI Taxonomy" id="2932249"/>
    <lineage>
        <taxon>Bacteria</taxon>
        <taxon>Pseudomonadati</taxon>
        <taxon>Bacteroidota</taxon>
        <taxon>Cytophagia</taxon>
        <taxon>Cytophagales</taxon>
        <taxon>Hymenobacteraceae</taxon>
        <taxon>Hymenobacter</taxon>
    </lineage>
</organism>
<proteinExistence type="predicted"/>
<reference evidence="1 2" key="1">
    <citation type="submission" date="2022-04" db="EMBL/GenBank/DDBJ databases">
        <title>Hymenobacter sp. isolated from the air.</title>
        <authorList>
            <person name="Won M."/>
            <person name="Lee C.-M."/>
            <person name="Woen H.-Y."/>
            <person name="Kwon S.-W."/>
        </authorList>
    </citation>
    <scope>NUCLEOTIDE SEQUENCE [LARGE SCALE GENOMIC DNA]</scope>
    <source>
        <strain evidence="2">5116 S-27</strain>
    </source>
</reference>
<dbReference type="EMBL" id="CP095049">
    <property type="protein sequence ID" value="UOQ50712.1"/>
    <property type="molecule type" value="Genomic_DNA"/>
</dbReference>
<dbReference type="Proteomes" id="UP000831785">
    <property type="component" value="Chromosome"/>
</dbReference>
<accession>A0ABY4F3G5</accession>
<sequence>MSCRGHQLLCPGRVGRYDRTQHHLPDVAPSRCIAPDYPVMLQYPPVLSKQKQLVEHGLPVGTSNLRIQSENGGAVCRGCWPHPASTRCHGPGLEVADVRRRGA</sequence>
<evidence type="ECO:0000313" key="2">
    <source>
        <dbReference type="Proteomes" id="UP000831785"/>
    </source>
</evidence>
<evidence type="ECO:0000313" key="1">
    <source>
        <dbReference type="EMBL" id="UOQ50712.1"/>
    </source>
</evidence>
<name>A0ABY4F3G5_9BACT</name>